<dbReference type="Gene3D" id="2.10.90.10">
    <property type="entry name" value="Cystine-knot cytokines"/>
    <property type="match status" value="1"/>
</dbReference>
<protein>
    <recommendedName>
        <fullName evidence="4">TGF-beta family profile domain-containing protein</fullName>
    </recommendedName>
</protein>
<keyword evidence="6" id="KW-1185">Reference proteome</keyword>
<keyword evidence="2" id="KW-0964">Secreted</keyword>
<dbReference type="Proteomes" id="UP000230066">
    <property type="component" value="Unassembled WGS sequence"/>
</dbReference>
<dbReference type="EMBL" id="JXXN02000554">
    <property type="protein sequence ID" value="THD27010.1"/>
    <property type="molecule type" value="Genomic_DNA"/>
</dbReference>
<name>A0A2H1CP30_FASHE</name>
<dbReference type="SUPFAM" id="SSF57501">
    <property type="entry name" value="Cystine-knot cytokines"/>
    <property type="match status" value="1"/>
</dbReference>
<dbReference type="GO" id="GO:0008083">
    <property type="term" value="F:growth factor activity"/>
    <property type="evidence" value="ECO:0007669"/>
    <property type="project" value="UniProtKB-KW"/>
</dbReference>
<evidence type="ECO:0000256" key="3">
    <source>
        <dbReference type="RuleBase" id="RU000354"/>
    </source>
</evidence>
<comment type="caution">
    <text evidence="5">The sequence shown here is derived from an EMBL/GenBank/DDBJ whole genome shotgun (WGS) entry which is preliminary data.</text>
</comment>
<reference evidence="5" key="1">
    <citation type="submission" date="2019-03" db="EMBL/GenBank/DDBJ databases">
        <title>Improved annotation for the trematode Fasciola hepatica.</title>
        <authorList>
            <person name="Choi Y.-J."/>
            <person name="Martin J."/>
            <person name="Mitreva M."/>
        </authorList>
    </citation>
    <scope>NUCLEOTIDE SEQUENCE [LARGE SCALE GENOMIC DNA]</scope>
</reference>
<feature type="domain" description="TGF-beta family profile" evidence="4">
    <location>
        <begin position="283"/>
        <end position="421"/>
    </location>
</feature>
<organism evidence="5 6">
    <name type="scientific">Fasciola hepatica</name>
    <name type="common">Liver fluke</name>
    <dbReference type="NCBI Taxonomy" id="6192"/>
    <lineage>
        <taxon>Eukaryota</taxon>
        <taxon>Metazoa</taxon>
        <taxon>Spiralia</taxon>
        <taxon>Lophotrochozoa</taxon>
        <taxon>Platyhelminthes</taxon>
        <taxon>Trematoda</taxon>
        <taxon>Digenea</taxon>
        <taxon>Plagiorchiida</taxon>
        <taxon>Echinostomata</taxon>
        <taxon>Echinostomatoidea</taxon>
        <taxon>Fasciolidae</taxon>
        <taxon>Fasciola</taxon>
    </lineage>
</organism>
<evidence type="ECO:0000259" key="4">
    <source>
        <dbReference type="PROSITE" id="PS51362"/>
    </source>
</evidence>
<gene>
    <name evidence="5" type="ORF">D915_002217</name>
</gene>
<accession>A0A2H1CP30</accession>
<proteinExistence type="inferred from homology"/>
<evidence type="ECO:0000256" key="1">
    <source>
        <dbReference type="ARBA" id="ARBA00004613"/>
    </source>
</evidence>
<dbReference type="PROSITE" id="PS51362">
    <property type="entry name" value="TGF_BETA_2"/>
    <property type="match status" value="1"/>
</dbReference>
<dbReference type="PROSITE" id="PS51257">
    <property type="entry name" value="PROKAR_LIPOPROTEIN"/>
    <property type="match status" value="1"/>
</dbReference>
<dbReference type="Pfam" id="PF00019">
    <property type="entry name" value="TGF_beta"/>
    <property type="match status" value="1"/>
</dbReference>
<comment type="similarity">
    <text evidence="3">Belongs to the TGF-beta family.</text>
</comment>
<evidence type="ECO:0000313" key="5">
    <source>
        <dbReference type="EMBL" id="THD27010.1"/>
    </source>
</evidence>
<comment type="subcellular location">
    <subcellularLocation>
        <location evidence="1">Secreted</location>
    </subcellularLocation>
</comment>
<dbReference type="GO" id="GO:0005576">
    <property type="term" value="C:extracellular region"/>
    <property type="evidence" value="ECO:0007669"/>
    <property type="project" value="UniProtKB-SubCell"/>
</dbReference>
<dbReference type="CDD" id="cd19378">
    <property type="entry name" value="TGF_beta_DAF7"/>
    <property type="match status" value="1"/>
</dbReference>
<dbReference type="InterPro" id="IPR001839">
    <property type="entry name" value="TGF-b_C"/>
</dbReference>
<keyword evidence="3" id="KW-0339">Growth factor</keyword>
<dbReference type="AlphaFoldDB" id="A0A2H1CP30"/>
<sequence length="421" mass="47664">MTKNQKLLTRFWYLVISLYYHLLPVIVSLSCADGTLDSSPLNTKWEEKINRDTLVINILSAVKGQPKRLSSTEVNKLRRDTPGVVERFVKLINQDKLLDDVISGNLDKRTYDDLARSLFFLETAKCSLSETGPVQTCLVLRHPISFPDEPITEARLSAFIEQKAIACDIYLKLYSFSSADNQFKDGVFYLHTTGSEPNLGPLTRRARSKREVTWGITGPTIDLKTYLNQVSYPVIMTLECAGARDDTRRNMPHVKEILTPDRQAVIQLLTAKTQQMKASYSPRRLNSRSLGTEPSGRNLCPSFIDGARHLAMCCLFEYTLNKQQMDANPKLRFIIFPQHLPLNLCHGRCVGAHVDWRNSHVMLLNRYFEGLPQEERELLQDSMPCCAANQTAPFTIVYKNQDGQLTTETLPNAKKISCACG</sequence>
<evidence type="ECO:0000313" key="6">
    <source>
        <dbReference type="Proteomes" id="UP000230066"/>
    </source>
</evidence>
<dbReference type="InterPro" id="IPR029034">
    <property type="entry name" value="Cystine-knot_cytokine"/>
</dbReference>
<evidence type="ECO:0000256" key="2">
    <source>
        <dbReference type="ARBA" id="ARBA00022525"/>
    </source>
</evidence>